<dbReference type="AlphaFoldDB" id="X1KEP4"/>
<proteinExistence type="predicted"/>
<accession>X1KEP4</accession>
<feature type="non-terminal residue" evidence="1">
    <location>
        <position position="1"/>
    </location>
</feature>
<evidence type="ECO:0000313" key="1">
    <source>
        <dbReference type="EMBL" id="GAI05497.1"/>
    </source>
</evidence>
<reference evidence="1" key="1">
    <citation type="journal article" date="2014" name="Front. Microbiol.">
        <title>High frequency of phylogenetically diverse reductive dehalogenase-homologous genes in deep subseafloor sedimentary metagenomes.</title>
        <authorList>
            <person name="Kawai M."/>
            <person name="Futagami T."/>
            <person name="Toyoda A."/>
            <person name="Takaki Y."/>
            <person name="Nishi S."/>
            <person name="Hori S."/>
            <person name="Arai W."/>
            <person name="Tsubouchi T."/>
            <person name="Morono Y."/>
            <person name="Uchiyama I."/>
            <person name="Ito T."/>
            <person name="Fujiyama A."/>
            <person name="Inagaki F."/>
            <person name="Takami H."/>
        </authorList>
    </citation>
    <scope>NUCLEOTIDE SEQUENCE</scope>
    <source>
        <strain evidence="1">Expedition CK06-06</strain>
    </source>
</reference>
<organism evidence="1">
    <name type="scientific">marine sediment metagenome</name>
    <dbReference type="NCBI Taxonomy" id="412755"/>
    <lineage>
        <taxon>unclassified sequences</taxon>
        <taxon>metagenomes</taxon>
        <taxon>ecological metagenomes</taxon>
    </lineage>
</organism>
<gene>
    <name evidence="1" type="ORF">S06H3_17214</name>
</gene>
<dbReference type="EMBL" id="BARV01008587">
    <property type="protein sequence ID" value="GAI05497.1"/>
    <property type="molecule type" value="Genomic_DNA"/>
</dbReference>
<protein>
    <submittedName>
        <fullName evidence="1">Uncharacterized protein</fullName>
    </submittedName>
</protein>
<sequence length="151" mass="16730">QCKKQGGVVILPHFPNPRLENAASIVSGDIDGIEFCRGINPYSLLDWYRYLNCGYMAAAVGGTDKMSADVAIGMVRTYAHIGTEMEFTYQAWMDSIRKANTFVTCGPLMEFLVEGKPPGSRIKISSSGRTVNVSWKVASIIMPMTKTRTYY</sequence>
<name>X1KEP4_9ZZZZ</name>
<comment type="caution">
    <text evidence="1">The sequence shown here is derived from an EMBL/GenBank/DDBJ whole genome shotgun (WGS) entry which is preliminary data.</text>
</comment>